<organism evidence="9 10">
    <name type="scientific">Paenibacillus eucommiae</name>
    <dbReference type="NCBI Taxonomy" id="1355755"/>
    <lineage>
        <taxon>Bacteria</taxon>
        <taxon>Bacillati</taxon>
        <taxon>Bacillota</taxon>
        <taxon>Bacilli</taxon>
        <taxon>Bacillales</taxon>
        <taxon>Paenibacillaceae</taxon>
        <taxon>Paenibacillus</taxon>
    </lineage>
</organism>
<keyword evidence="5 7" id="KW-1133">Transmembrane helix</keyword>
<dbReference type="CDD" id="cd06261">
    <property type="entry name" value="TM_PBP2"/>
    <property type="match status" value="1"/>
</dbReference>
<feature type="transmembrane region" description="Helical" evidence="7">
    <location>
        <begin position="179"/>
        <end position="205"/>
    </location>
</feature>
<keyword evidence="6 7" id="KW-0472">Membrane</keyword>
<evidence type="ECO:0000313" key="9">
    <source>
        <dbReference type="EMBL" id="MBP1991970.1"/>
    </source>
</evidence>
<name>A0ABS4IWK1_9BACL</name>
<evidence type="ECO:0000256" key="6">
    <source>
        <dbReference type="ARBA" id="ARBA00023136"/>
    </source>
</evidence>
<dbReference type="Proteomes" id="UP001519287">
    <property type="component" value="Unassembled WGS sequence"/>
</dbReference>
<proteinExistence type="inferred from homology"/>
<dbReference type="Gene3D" id="1.10.3720.10">
    <property type="entry name" value="MetI-like"/>
    <property type="match status" value="1"/>
</dbReference>
<evidence type="ECO:0000313" key="10">
    <source>
        <dbReference type="Proteomes" id="UP001519287"/>
    </source>
</evidence>
<evidence type="ECO:0000259" key="8">
    <source>
        <dbReference type="PROSITE" id="PS50928"/>
    </source>
</evidence>
<feature type="transmembrane region" description="Helical" evidence="7">
    <location>
        <begin position="138"/>
        <end position="159"/>
    </location>
</feature>
<evidence type="ECO:0000256" key="4">
    <source>
        <dbReference type="ARBA" id="ARBA00022692"/>
    </source>
</evidence>
<dbReference type="EMBL" id="JAGGLB010000011">
    <property type="protein sequence ID" value="MBP1991970.1"/>
    <property type="molecule type" value="Genomic_DNA"/>
</dbReference>
<dbReference type="InterPro" id="IPR035906">
    <property type="entry name" value="MetI-like_sf"/>
</dbReference>
<comment type="subcellular location">
    <subcellularLocation>
        <location evidence="1 7">Cell membrane</location>
        <topology evidence="1 7">Multi-pass membrane protein</topology>
    </subcellularLocation>
</comment>
<feature type="transmembrane region" description="Helical" evidence="7">
    <location>
        <begin position="97"/>
        <end position="118"/>
    </location>
</feature>
<keyword evidence="3" id="KW-1003">Cell membrane</keyword>
<reference evidence="9 10" key="1">
    <citation type="submission" date="2021-03" db="EMBL/GenBank/DDBJ databases">
        <title>Genomic Encyclopedia of Type Strains, Phase IV (KMG-IV): sequencing the most valuable type-strain genomes for metagenomic binning, comparative biology and taxonomic classification.</title>
        <authorList>
            <person name="Goeker M."/>
        </authorList>
    </citation>
    <scope>NUCLEOTIDE SEQUENCE [LARGE SCALE GENOMIC DNA]</scope>
    <source>
        <strain evidence="9 10">DSM 26048</strain>
    </source>
</reference>
<sequence length="320" mass="36809">MSAAPEPLHSIRVPGRRRTFFTELMRDLKINRYIYLMVLPAVIYYAVFHYFPMYGVQIAFKDYFPARGMLNSPWVGFKHFQDFFNSFYFWRLVRNTLLLSFYDLIFAFTAPIVLALLLNELRTIWFKRVVQTVTYLPYFISIVVVAGMMVDFLARDGLINNVLVMFGFEKLAYLVEPGWFRTIFIGSGIWQNVGWGSIIYLATIANIDPSLYEAAKVDGANRWKQTVHITIPGMLPTIIILLILQIGNIMSVNTDKILLLYNTSTYETADVIGSYVYRKGLLQADFSYSTAIGLFNSVINFGLLIAANSFSKRLTDTKLW</sequence>
<keyword evidence="2 7" id="KW-0813">Transport</keyword>
<protein>
    <submittedName>
        <fullName evidence="9">Aldouronate transport system permease protein</fullName>
    </submittedName>
</protein>
<dbReference type="PROSITE" id="PS50928">
    <property type="entry name" value="ABC_TM1"/>
    <property type="match status" value="1"/>
</dbReference>
<dbReference type="Pfam" id="PF00528">
    <property type="entry name" value="BPD_transp_1"/>
    <property type="match status" value="1"/>
</dbReference>
<gene>
    <name evidence="9" type="ORF">J2Z66_003578</name>
</gene>
<comment type="caution">
    <text evidence="9">The sequence shown here is derived from an EMBL/GenBank/DDBJ whole genome shotgun (WGS) entry which is preliminary data.</text>
</comment>
<evidence type="ECO:0000256" key="1">
    <source>
        <dbReference type="ARBA" id="ARBA00004651"/>
    </source>
</evidence>
<evidence type="ECO:0000256" key="2">
    <source>
        <dbReference type="ARBA" id="ARBA00022448"/>
    </source>
</evidence>
<dbReference type="PANTHER" id="PTHR43227">
    <property type="entry name" value="BLL4140 PROTEIN"/>
    <property type="match status" value="1"/>
</dbReference>
<dbReference type="InterPro" id="IPR050809">
    <property type="entry name" value="UgpAE/MalFG_permease"/>
</dbReference>
<accession>A0ABS4IWK1</accession>
<dbReference type="SUPFAM" id="SSF161098">
    <property type="entry name" value="MetI-like"/>
    <property type="match status" value="1"/>
</dbReference>
<dbReference type="InterPro" id="IPR000515">
    <property type="entry name" value="MetI-like"/>
</dbReference>
<evidence type="ECO:0000256" key="5">
    <source>
        <dbReference type="ARBA" id="ARBA00022989"/>
    </source>
</evidence>
<evidence type="ECO:0000256" key="7">
    <source>
        <dbReference type="RuleBase" id="RU363032"/>
    </source>
</evidence>
<feature type="transmembrane region" description="Helical" evidence="7">
    <location>
        <begin position="33"/>
        <end position="51"/>
    </location>
</feature>
<feature type="transmembrane region" description="Helical" evidence="7">
    <location>
        <begin position="286"/>
        <end position="310"/>
    </location>
</feature>
<keyword evidence="10" id="KW-1185">Reference proteome</keyword>
<feature type="domain" description="ABC transmembrane type-1" evidence="8">
    <location>
        <begin position="93"/>
        <end position="307"/>
    </location>
</feature>
<evidence type="ECO:0000256" key="3">
    <source>
        <dbReference type="ARBA" id="ARBA00022475"/>
    </source>
</evidence>
<dbReference type="RefSeq" id="WP_209972689.1">
    <property type="nucleotide sequence ID" value="NZ_JAGGLB010000011.1"/>
</dbReference>
<comment type="similarity">
    <text evidence="7">Belongs to the binding-protein-dependent transport system permease family.</text>
</comment>
<dbReference type="PANTHER" id="PTHR43227:SF11">
    <property type="entry name" value="BLL4140 PROTEIN"/>
    <property type="match status" value="1"/>
</dbReference>
<feature type="transmembrane region" description="Helical" evidence="7">
    <location>
        <begin position="226"/>
        <end position="246"/>
    </location>
</feature>
<keyword evidence="4 7" id="KW-0812">Transmembrane</keyword>